<evidence type="ECO:0000313" key="6">
    <source>
        <dbReference type="Proteomes" id="UP000603200"/>
    </source>
</evidence>
<name>A0ABQ3ZLD8_9ACTN</name>
<evidence type="ECO:0000256" key="4">
    <source>
        <dbReference type="RuleBase" id="RU365031"/>
    </source>
</evidence>
<keyword evidence="2 4" id="KW-0808">Transferase</keyword>
<dbReference type="Pfam" id="PF02522">
    <property type="entry name" value="Antibiotic_NAT"/>
    <property type="match status" value="1"/>
</dbReference>
<evidence type="ECO:0000313" key="5">
    <source>
        <dbReference type="EMBL" id="GIE19313.1"/>
    </source>
</evidence>
<comment type="similarity">
    <text evidence="1 4">Belongs to the antibiotic N-acetyltransferase family.</text>
</comment>
<dbReference type="EC" id="2.3.1.-" evidence="4"/>
<keyword evidence="4" id="KW-0046">Antibiotic resistance</keyword>
<keyword evidence="3 4" id="KW-0012">Acyltransferase</keyword>
<comment type="catalytic activity">
    <reaction evidence="4">
        <text>a 2-deoxystreptamine antibiotic + acetyl-CoA = an N(3)-acetyl-2-deoxystreptamine antibiotic + CoA + H(+)</text>
        <dbReference type="Rhea" id="RHEA:12665"/>
        <dbReference type="ChEBI" id="CHEBI:15378"/>
        <dbReference type="ChEBI" id="CHEBI:57287"/>
        <dbReference type="ChEBI" id="CHEBI:57288"/>
        <dbReference type="ChEBI" id="CHEBI:57921"/>
        <dbReference type="ChEBI" id="CHEBI:77452"/>
        <dbReference type="EC" id="2.3.1.81"/>
    </reaction>
</comment>
<evidence type="ECO:0000256" key="1">
    <source>
        <dbReference type="ARBA" id="ARBA00006383"/>
    </source>
</evidence>
<accession>A0ABQ3ZLD8</accession>
<dbReference type="Proteomes" id="UP000603200">
    <property type="component" value="Unassembled WGS sequence"/>
</dbReference>
<dbReference type="PANTHER" id="PTHR11104:SF0">
    <property type="entry name" value="SPBETA PROPHAGE-DERIVED AMINOGLYCOSIDE N(3')-ACETYLTRANSFERASE-LIKE PROTEIN YOKD"/>
    <property type="match status" value="1"/>
</dbReference>
<keyword evidence="6" id="KW-1185">Reference proteome</keyword>
<evidence type="ECO:0000256" key="3">
    <source>
        <dbReference type="ARBA" id="ARBA00023315"/>
    </source>
</evidence>
<dbReference type="InterPro" id="IPR028345">
    <property type="entry name" value="Antibiotic_NAT-like"/>
</dbReference>
<dbReference type="EMBL" id="BOMN01000028">
    <property type="protein sequence ID" value="GIE19313.1"/>
    <property type="molecule type" value="Genomic_DNA"/>
</dbReference>
<comment type="caution">
    <text evidence="5">The sequence shown here is derived from an EMBL/GenBank/DDBJ whole genome shotgun (WGS) entry which is preliminary data.</text>
</comment>
<gene>
    <name evidence="5" type="ORF">Ahu01nite_024150</name>
</gene>
<protein>
    <recommendedName>
        <fullName evidence="4">Aminoglycoside N(3)-acetyltransferase</fullName>
        <ecNumber evidence="4">2.3.1.-</ecNumber>
    </recommendedName>
</protein>
<dbReference type="SUPFAM" id="SSF110710">
    <property type="entry name" value="TTHA0583/YokD-like"/>
    <property type="match status" value="1"/>
</dbReference>
<reference evidence="5 6" key="1">
    <citation type="submission" date="2021-01" db="EMBL/GenBank/DDBJ databases">
        <title>Whole genome shotgun sequence of Actinoplanes humidus NBRC 14915.</title>
        <authorList>
            <person name="Komaki H."/>
            <person name="Tamura T."/>
        </authorList>
    </citation>
    <scope>NUCLEOTIDE SEQUENCE [LARGE SCALE GENOMIC DNA]</scope>
    <source>
        <strain evidence="5 6">NBRC 14915</strain>
    </source>
</reference>
<evidence type="ECO:0000256" key="2">
    <source>
        <dbReference type="ARBA" id="ARBA00022679"/>
    </source>
</evidence>
<sequence>MTQSLPHTAESLAEDLRELGVRAGDVLLLHSSARSIGYVAGGPQSIVQALLDVLGPGGTLVVPTHTPDNSDPAGWSRPPVPGSWQPVIRDHHPGFDPARTPSRWMGVLPETVRTWPESLRSTHPHVSFAALGPHAAEITSGHDLADGFGEASPLGAVYRADGKVLLLGCGFDRNTSLHLAEARQDQPPQIKFGASVRGDDGNGHWITWTGTDTDTSDFTTLGAAYEATGAPSTGSIGNAPAVLMSQRGLVDFATDWMRANR</sequence>
<dbReference type="InterPro" id="IPR003679">
    <property type="entry name" value="Amioglycoside_AcTrfase"/>
</dbReference>
<dbReference type="RefSeq" id="WP_203836547.1">
    <property type="nucleotide sequence ID" value="NZ_BAAATV010000005.1"/>
</dbReference>
<organism evidence="5 6">
    <name type="scientific">Winogradskya humida</name>
    <dbReference type="NCBI Taxonomy" id="113566"/>
    <lineage>
        <taxon>Bacteria</taxon>
        <taxon>Bacillati</taxon>
        <taxon>Actinomycetota</taxon>
        <taxon>Actinomycetes</taxon>
        <taxon>Micromonosporales</taxon>
        <taxon>Micromonosporaceae</taxon>
        <taxon>Winogradskya</taxon>
    </lineage>
</organism>
<dbReference type="PANTHER" id="PTHR11104">
    <property type="entry name" value="AMINOGLYCOSIDE N3-ACETYLTRANSFERASE"/>
    <property type="match status" value="1"/>
</dbReference>
<proteinExistence type="inferred from homology"/>